<name>A0ABT3GNI1_9BACT</name>
<reference evidence="1 2" key="1">
    <citation type="submission" date="2022-10" db="EMBL/GenBank/DDBJ databases">
        <title>Luteolibacter arcticus strain CCTCC AB 2014275, whole genome shotgun sequencing project.</title>
        <authorList>
            <person name="Zhao G."/>
            <person name="Shen L."/>
        </authorList>
    </citation>
    <scope>NUCLEOTIDE SEQUENCE [LARGE SCALE GENOMIC DNA]</scope>
    <source>
        <strain evidence="1 2">CCTCC AB 2014275</strain>
    </source>
</reference>
<comment type="caution">
    <text evidence="1">The sequence shown here is derived from an EMBL/GenBank/DDBJ whole genome shotgun (WGS) entry which is preliminary data.</text>
</comment>
<dbReference type="RefSeq" id="WP_264489180.1">
    <property type="nucleotide sequence ID" value="NZ_JAPDDT010000012.1"/>
</dbReference>
<protein>
    <recommendedName>
        <fullName evidence="3">XRE family transcriptional regulator</fullName>
    </recommendedName>
</protein>
<dbReference type="EMBL" id="JAPDDT010000012">
    <property type="protein sequence ID" value="MCW1925072.1"/>
    <property type="molecule type" value="Genomic_DNA"/>
</dbReference>
<dbReference type="Proteomes" id="UP001320876">
    <property type="component" value="Unassembled WGS sequence"/>
</dbReference>
<evidence type="ECO:0000313" key="1">
    <source>
        <dbReference type="EMBL" id="MCW1925072.1"/>
    </source>
</evidence>
<evidence type="ECO:0000313" key="2">
    <source>
        <dbReference type="Proteomes" id="UP001320876"/>
    </source>
</evidence>
<sequence length="260" mass="28449">MLDRLLRRRRGMQWDQIGAQLHLSGSPTGRIDETSDYGRFLGEVEKMSGPQLIAAYDELVDSDVPGDVKIRLQAQLIGKLVGRDTEFALERFSDYLREPSGETGALLIAGFNDWAVKSPVKAELWLDARIEDGSLDGGSGQGEVPVRVLYERGLIRSLLMSRPDQAGARLEALPEGSRALALRGNDMPQSQAAYAKLVRQYLPAAEQEGDFVRMAVSARYMEGEEGVAKLLDRISATAVEREAIRKRVAGQGGAGVPPVR</sequence>
<keyword evidence="2" id="KW-1185">Reference proteome</keyword>
<proteinExistence type="predicted"/>
<organism evidence="1 2">
    <name type="scientific">Luteolibacter arcticus</name>
    <dbReference type="NCBI Taxonomy" id="1581411"/>
    <lineage>
        <taxon>Bacteria</taxon>
        <taxon>Pseudomonadati</taxon>
        <taxon>Verrucomicrobiota</taxon>
        <taxon>Verrucomicrobiia</taxon>
        <taxon>Verrucomicrobiales</taxon>
        <taxon>Verrucomicrobiaceae</taxon>
        <taxon>Luteolibacter</taxon>
    </lineage>
</organism>
<evidence type="ECO:0008006" key="3">
    <source>
        <dbReference type="Google" id="ProtNLM"/>
    </source>
</evidence>
<gene>
    <name evidence="1" type="ORF">OKA05_21100</name>
</gene>
<accession>A0ABT3GNI1</accession>